<dbReference type="PANTHER" id="PTHR30492:SF0">
    <property type="entry name" value="METHYLGLYOXAL SYNTHASE"/>
    <property type="match status" value="1"/>
</dbReference>
<sequence>MIKNIALVAHDARKAELVDWVRFNAGSLEYCTLYCTGTTGRLIGEALSDVLGERKPEVHCLLSGPLGGDAQIGAMIAEGKVDMLVFFCDNLIMQGHQNDVMSLVRLASLYNVPFATNRSTADFIISSPLYKSDTYERIIPKAIENYKNRKL</sequence>
<dbReference type="PANTHER" id="PTHR30492">
    <property type="entry name" value="METHYLGLYOXAL SYNTHASE"/>
    <property type="match status" value="1"/>
</dbReference>
<feature type="binding site" evidence="2">
    <location>
        <begin position="36"/>
        <end position="39"/>
    </location>
    <ligand>
        <name>substrate</name>
    </ligand>
</feature>
<gene>
    <name evidence="2" type="primary">mgsA</name>
    <name evidence="5" type="ORF">IAB75_04465</name>
</gene>
<dbReference type="NCBIfam" id="NF003559">
    <property type="entry name" value="PRK05234.1"/>
    <property type="match status" value="1"/>
</dbReference>
<dbReference type="HAMAP" id="MF_00549">
    <property type="entry name" value="Methylglyoxal_synth"/>
    <property type="match status" value="1"/>
</dbReference>
<feature type="domain" description="MGS-like" evidence="4">
    <location>
        <begin position="1"/>
        <end position="151"/>
    </location>
</feature>
<dbReference type="GO" id="GO:0019242">
    <property type="term" value="P:methylglyoxal biosynthetic process"/>
    <property type="evidence" value="ECO:0007669"/>
    <property type="project" value="UniProtKB-UniRule"/>
</dbReference>
<organism evidence="5 6">
    <name type="scientific">Candidatus Cryptobacteroides avicola</name>
    <dbReference type="NCBI Taxonomy" id="2840757"/>
    <lineage>
        <taxon>Bacteria</taxon>
        <taxon>Pseudomonadati</taxon>
        <taxon>Bacteroidota</taxon>
        <taxon>Bacteroidia</taxon>
        <taxon>Bacteroidales</taxon>
        <taxon>Candidatus Cryptobacteroides</taxon>
    </lineage>
</organism>
<dbReference type="Gene3D" id="3.40.50.1380">
    <property type="entry name" value="Methylglyoxal synthase-like domain"/>
    <property type="match status" value="1"/>
</dbReference>
<accession>A0A940DUU3</accession>
<comment type="caution">
    <text evidence="5">The sequence shown here is derived from an EMBL/GenBank/DDBJ whole genome shotgun (WGS) entry which is preliminary data.</text>
</comment>
<dbReference type="GO" id="GO:0005829">
    <property type="term" value="C:cytosol"/>
    <property type="evidence" value="ECO:0007669"/>
    <property type="project" value="TreeGrafter"/>
</dbReference>
<comment type="function">
    <text evidence="2">Catalyzes the formation of methylglyoxal from dihydroxyacetone phosphate.</text>
</comment>
<dbReference type="InterPro" id="IPR036914">
    <property type="entry name" value="MGS-like_dom_sf"/>
</dbReference>
<dbReference type="SMART" id="SM00851">
    <property type="entry name" value="MGS"/>
    <property type="match status" value="1"/>
</dbReference>
<reference evidence="5" key="2">
    <citation type="journal article" date="2021" name="PeerJ">
        <title>Extensive microbial diversity within the chicken gut microbiome revealed by metagenomics and culture.</title>
        <authorList>
            <person name="Gilroy R."/>
            <person name="Ravi A."/>
            <person name="Getino M."/>
            <person name="Pursley I."/>
            <person name="Horton D.L."/>
            <person name="Alikhan N.F."/>
            <person name="Baker D."/>
            <person name="Gharbi K."/>
            <person name="Hall N."/>
            <person name="Watson M."/>
            <person name="Adriaenssens E.M."/>
            <person name="Foster-Nyarko E."/>
            <person name="Jarju S."/>
            <person name="Secka A."/>
            <person name="Antonio M."/>
            <person name="Oren A."/>
            <person name="Chaudhuri R.R."/>
            <person name="La Ragione R."/>
            <person name="Hildebrand F."/>
            <person name="Pallen M.J."/>
        </authorList>
    </citation>
    <scope>NUCLEOTIDE SEQUENCE</scope>
    <source>
        <strain evidence="5">G3-8215</strain>
    </source>
</reference>
<comment type="similarity">
    <text evidence="1 2">Belongs to the methylglyoxal synthase family.</text>
</comment>
<feature type="binding site" evidence="2">
    <location>
        <position position="14"/>
    </location>
    <ligand>
        <name>substrate</name>
    </ligand>
</feature>
<dbReference type="Proteomes" id="UP000725002">
    <property type="component" value="Unassembled WGS sequence"/>
</dbReference>
<feature type="binding site" evidence="2">
    <location>
        <position position="96"/>
    </location>
    <ligand>
        <name>substrate</name>
    </ligand>
</feature>
<feature type="active site" description="Proton donor/acceptor" evidence="2 3">
    <location>
        <position position="69"/>
    </location>
</feature>
<reference evidence="5" key="1">
    <citation type="submission" date="2020-10" db="EMBL/GenBank/DDBJ databases">
        <authorList>
            <person name="Gilroy R."/>
        </authorList>
    </citation>
    <scope>NUCLEOTIDE SEQUENCE</scope>
    <source>
        <strain evidence="5">G3-8215</strain>
    </source>
</reference>
<evidence type="ECO:0000313" key="6">
    <source>
        <dbReference type="Proteomes" id="UP000725002"/>
    </source>
</evidence>
<dbReference type="CDD" id="cd01422">
    <property type="entry name" value="MGS"/>
    <property type="match status" value="1"/>
</dbReference>
<evidence type="ECO:0000313" key="5">
    <source>
        <dbReference type="EMBL" id="MBO8483348.1"/>
    </source>
</evidence>
<keyword evidence="2 5" id="KW-0456">Lyase</keyword>
<proteinExistence type="inferred from homology"/>
<name>A0A940DUU3_9BACT</name>
<protein>
    <recommendedName>
        <fullName evidence="2">Methylglyoxal synthase</fullName>
        <shortName evidence="2">MGS</shortName>
        <ecNumber evidence="2">4.2.3.3</ecNumber>
    </recommendedName>
</protein>
<dbReference type="PROSITE" id="PS01335">
    <property type="entry name" value="METHYLGLYOXAL_SYNTH"/>
    <property type="match status" value="1"/>
</dbReference>
<dbReference type="EC" id="4.2.3.3" evidence="2"/>
<evidence type="ECO:0000256" key="2">
    <source>
        <dbReference type="HAMAP-Rule" id="MF_00549"/>
    </source>
</evidence>
<comment type="catalytic activity">
    <reaction evidence="2">
        <text>dihydroxyacetone phosphate = methylglyoxal + phosphate</text>
        <dbReference type="Rhea" id="RHEA:17937"/>
        <dbReference type="ChEBI" id="CHEBI:17158"/>
        <dbReference type="ChEBI" id="CHEBI:43474"/>
        <dbReference type="ChEBI" id="CHEBI:57642"/>
        <dbReference type="EC" id="4.2.3.3"/>
    </reaction>
</comment>
<dbReference type="PIRSF" id="PIRSF006614">
    <property type="entry name" value="Methylglyox_syn"/>
    <property type="match status" value="1"/>
</dbReference>
<dbReference type="GO" id="GO:0008929">
    <property type="term" value="F:methylglyoxal synthase activity"/>
    <property type="evidence" value="ECO:0007669"/>
    <property type="project" value="UniProtKB-UniRule"/>
</dbReference>
<dbReference type="Pfam" id="PF02142">
    <property type="entry name" value="MGS"/>
    <property type="match status" value="1"/>
</dbReference>
<evidence type="ECO:0000256" key="1">
    <source>
        <dbReference type="ARBA" id="ARBA00006287"/>
    </source>
</evidence>
<evidence type="ECO:0000256" key="3">
    <source>
        <dbReference type="PIRSR" id="PIRSR006614-1"/>
    </source>
</evidence>
<dbReference type="AlphaFoldDB" id="A0A940DUU3"/>
<dbReference type="InterPro" id="IPR004363">
    <property type="entry name" value="Methylgl_synth"/>
</dbReference>
<feature type="binding site" evidence="2">
    <location>
        <begin position="63"/>
        <end position="64"/>
    </location>
    <ligand>
        <name>substrate</name>
    </ligand>
</feature>
<feature type="binding site" evidence="2">
    <location>
        <position position="10"/>
    </location>
    <ligand>
        <name>substrate</name>
    </ligand>
</feature>
<dbReference type="InterPro" id="IPR018148">
    <property type="entry name" value="Methylglyoxal_synth_AS"/>
</dbReference>
<dbReference type="InterPro" id="IPR011607">
    <property type="entry name" value="MGS-like_dom"/>
</dbReference>
<evidence type="ECO:0000259" key="4">
    <source>
        <dbReference type="PROSITE" id="PS51855"/>
    </source>
</evidence>
<dbReference type="SUPFAM" id="SSF52335">
    <property type="entry name" value="Methylglyoxal synthase-like"/>
    <property type="match status" value="1"/>
</dbReference>
<dbReference type="PROSITE" id="PS51855">
    <property type="entry name" value="MGS"/>
    <property type="match status" value="1"/>
</dbReference>
<dbReference type="EMBL" id="JADILV010000031">
    <property type="protein sequence ID" value="MBO8483348.1"/>
    <property type="molecule type" value="Genomic_DNA"/>
</dbReference>